<proteinExistence type="predicted"/>
<dbReference type="EMBL" id="CM008048">
    <property type="protein sequence ID" value="PVH62137.1"/>
    <property type="molecule type" value="Genomic_DNA"/>
</dbReference>
<feature type="compositionally biased region" description="Low complexity" evidence="1">
    <location>
        <begin position="12"/>
        <end position="21"/>
    </location>
</feature>
<name>A0A2T8KIX3_9POAL</name>
<reference evidence="2" key="1">
    <citation type="submission" date="2018-04" db="EMBL/GenBank/DDBJ databases">
        <title>WGS assembly of Panicum hallii.</title>
        <authorList>
            <person name="Lovell J."/>
            <person name="Jenkins J."/>
            <person name="Lowry D."/>
            <person name="Mamidi S."/>
            <person name="Sreedasyam A."/>
            <person name="Weng X."/>
            <person name="Barry K."/>
            <person name="Bonette J."/>
            <person name="Campitelli B."/>
            <person name="Daum C."/>
            <person name="Gordon S."/>
            <person name="Gould B."/>
            <person name="Lipzen A."/>
            <person name="Macqueen A."/>
            <person name="Palacio-Mejia J."/>
            <person name="Plott C."/>
            <person name="Shakirov E."/>
            <person name="Shu S."/>
            <person name="Yoshinaga Y."/>
            <person name="Zane M."/>
            <person name="Rokhsar D."/>
            <person name="Grimwood J."/>
            <person name="Schmutz J."/>
            <person name="Juenger T."/>
        </authorList>
    </citation>
    <scope>NUCLEOTIDE SEQUENCE [LARGE SCALE GENOMIC DNA]</scope>
    <source>
        <strain evidence="2">FIL2</strain>
    </source>
</reference>
<dbReference type="Gramene" id="PVH62137">
    <property type="protein sequence ID" value="PVH62137"/>
    <property type="gene ID" value="PAHAL_3G213500"/>
</dbReference>
<accession>A0A2T8KIX3</accession>
<evidence type="ECO:0000313" key="2">
    <source>
        <dbReference type="EMBL" id="PVH62137.1"/>
    </source>
</evidence>
<dbReference type="Proteomes" id="UP000243499">
    <property type="component" value="Chromosome 3"/>
</dbReference>
<dbReference type="AlphaFoldDB" id="A0A2T8KIX3"/>
<protein>
    <submittedName>
        <fullName evidence="2">Uncharacterized protein</fullName>
    </submittedName>
</protein>
<feature type="region of interest" description="Disordered" evidence="1">
    <location>
        <begin position="1"/>
        <end position="65"/>
    </location>
</feature>
<sequence>MKQPRGGSSRCAAPAPASSSSFTTPLMRDHPHGFGALGELLPRHGTAPSASSFLGTARRRERRRYRRILSPARASTGVWTRRRRAASRWHPRV</sequence>
<feature type="region of interest" description="Disordered" evidence="1">
    <location>
        <begin position="74"/>
        <end position="93"/>
    </location>
</feature>
<feature type="compositionally biased region" description="Basic residues" evidence="1">
    <location>
        <begin position="80"/>
        <end position="93"/>
    </location>
</feature>
<gene>
    <name evidence="2" type="ORF">PAHAL_3G213500</name>
</gene>
<organism evidence="2">
    <name type="scientific">Panicum hallii</name>
    <dbReference type="NCBI Taxonomy" id="206008"/>
    <lineage>
        <taxon>Eukaryota</taxon>
        <taxon>Viridiplantae</taxon>
        <taxon>Streptophyta</taxon>
        <taxon>Embryophyta</taxon>
        <taxon>Tracheophyta</taxon>
        <taxon>Spermatophyta</taxon>
        <taxon>Magnoliopsida</taxon>
        <taxon>Liliopsida</taxon>
        <taxon>Poales</taxon>
        <taxon>Poaceae</taxon>
        <taxon>PACMAD clade</taxon>
        <taxon>Panicoideae</taxon>
        <taxon>Panicodae</taxon>
        <taxon>Paniceae</taxon>
        <taxon>Panicinae</taxon>
        <taxon>Panicum</taxon>
        <taxon>Panicum sect. Panicum</taxon>
    </lineage>
</organism>
<evidence type="ECO:0000256" key="1">
    <source>
        <dbReference type="SAM" id="MobiDB-lite"/>
    </source>
</evidence>